<dbReference type="EMBL" id="MK072384">
    <property type="protein sequence ID" value="AYV82737.1"/>
    <property type="molecule type" value="Genomic_DNA"/>
</dbReference>
<gene>
    <name evidence="1" type="ORF">Hyperionvirus2_105</name>
</gene>
<sequence>MEIALTSSVQKYLDSPHKTFKIFNITYTSRMSNCLKDFNIAAHTSYDFWGFVEDSTKDLSAFLQTLGNNEIESVNILEKIINRIINKVSRAYKKDCVWVSLRVTLPASSYEPRWHIDGNFYKSDQKFQSKFVTVLKGPGTLFAELDEQTRAEFFNTAHIVPWNYDQQQLYQNKIIADAPNIKFTQLTNNQGAIFIVGNLTLSAIHSEPPFNEPRIFLSILPADKSEIEQLTARWKAEFGQTSIK</sequence>
<protein>
    <submittedName>
        <fullName evidence="1">Uncharacterized protein</fullName>
    </submittedName>
</protein>
<evidence type="ECO:0000313" key="1">
    <source>
        <dbReference type="EMBL" id="AYV82737.1"/>
    </source>
</evidence>
<name>A0A3G5A679_9VIRU</name>
<reference evidence="1" key="1">
    <citation type="submission" date="2018-10" db="EMBL/GenBank/DDBJ databases">
        <title>Hidden diversity of soil giant viruses.</title>
        <authorList>
            <person name="Schulz F."/>
            <person name="Alteio L."/>
            <person name="Goudeau D."/>
            <person name="Ryan E.M."/>
            <person name="Malmstrom R.R."/>
            <person name="Blanchard J."/>
            <person name="Woyke T."/>
        </authorList>
    </citation>
    <scope>NUCLEOTIDE SEQUENCE</scope>
    <source>
        <strain evidence="1">HYV1</strain>
    </source>
</reference>
<proteinExistence type="predicted"/>
<organism evidence="1">
    <name type="scientific">Hyperionvirus sp</name>
    <dbReference type="NCBI Taxonomy" id="2487770"/>
    <lineage>
        <taxon>Viruses</taxon>
        <taxon>Varidnaviria</taxon>
        <taxon>Bamfordvirae</taxon>
        <taxon>Nucleocytoviricota</taxon>
        <taxon>Megaviricetes</taxon>
        <taxon>Imitervirales</taxon>
        <taxon>Mimiviridae</taxon>
        <taxon>Klosneuvirinae</taxon>
    </lineage>
</organism>
<accession>A0A3G5A679</accession>